<dbReference type="Gene3D" id="3.90.950.10">
    <property type="match status" value="1"/>
</dbReference>
<reference evidence="4 5" key="1">
    <citation type="submission" date="2013-04" db="EMBL/GenBank/DDBJ databases">
        <title>The Genome Sequence of Propionimicrobium lymphophilum ACS-093-V-SCH5.</title>
        <authorList>
            <consortium name="The Broad Institute Genomics Platform"/>
            <person name="Earl A."/>
            <person name="Ward D."/>
            <person name="Feldgarden M."/>
            <person name="Gevers D."/>
            <person name="Saerens B."/>
            <person name="Vaneechoutte M."/>
            <person name="Walker B."/>
            <person name="Young S."/>
            <person name="Zeng Q."/>
            <person name="Gargeya S."/>
            <person name="Fitzgerald M."/>
            <person name="Haas B."/>
            <person name="Abouelleil A."/>
            <person name="Allen A.W."/>
            <person name="Alvarado L."/>
            <person name="Arachchi H.M."/>
            <person name="Berlin A.M."/>
            <person name="Chapman S.B."/>
            <person name="Gainer-Dewar J."/>
            <person name="Goldberg J."/>
            <person name="Griggs A."/>
            <person name="Gujja S."/>
            <person name="Hansen M."/>
            <person name="Howarth C."/>
            <person name="Imamovic A."/>
            <person name="Ireland A."/>
            <person name="Larimer J."/>
            <person name="McCowan C."/>
            <person name="Murphy C."/>
            <person name="Pearson M."/>
            <person name="Poon T.W."/>
            <person name="Priest M."/>
            <person name="Roberts A."/>
            <person name="Saif S."/>
            <person name="Shea T."/>
            <person name="Sisk P."/>
            <person name="Sykes S."/>
            <person name="Wortman J."/>
            <person name="Nusbaum C."/>
            <person name="Birren B."/>
        </authorList>
    </citation>
    <scope>NUCLEOTIDE SEQUENCE [LARGE SCALE GENOMIC DNA]</scope>
    <source>
        <strain evidence="4 5">ACS-093-V-SCH5</strain>
    </source>
</reference>
<organism evidence="4 5">
    <name type="scientific">Propionimicrobium lymphophilum ACS-093-V-SCH5</name>
    <dbReference type="NCBI Taxonomy" id="883161"/>
    <lineage>
        <taxon>Bacteria</taxon>
        <taxon>Bacillati</taxon>
        <taxon>Actinomycetota</taxon>
        <taxon>Actinomycetes</taxon>
        <taxon>Propionibacteriales</taxon>
        <taxon>Propionibacteriaceae</taxon>
        <taxon>Propionimicrobium</taxon>
    </lineage>
</organism>
<dbReference type="GO" id="GO:0005737">
    <property type="term" value="C:cytoplasm"/>
    <property type="evidence" value="ECO:0007669"/>
    <property type="project" value="UniProtKB-SubCell"/>
</dbReference>
<evidence type="ECO:0000313" key="5">
    <source>
        <dbReference type="Proteomes" id="UP000014417"/>
    </source>
</evidence>
<dbReference type="HAMAP" id="MF_00528">
    <property type="entry name" value="Maf"/>
    <property type="match status" value="1"/>
</dbReference>
<dbReference type="PANTHER" id="PTHR43213:SF5">
    <property type="entry name" value="BIFUNCTIONAL DTTP_UTP PYROPHOSPHATASE_METHYLTRANSFERASE PROTEIN-RELATED"/>
    <property type="match status" value="1"/>
</dbReference>
<comment type="catalytic activity">
    <reaction evidence="3">
        <text>a 2'-deoxyribonucleoside 5'-triphosphate + H2O = a 2'-deoxyribonucleoside 5'-phosphate + diphosphate + H(+)</text>
        <dbReference type="Rhea" id="RHEA:44644"/>
        <dbReference type="ChEBI" id="CHEBI:15377"/>
        <dbReference type="ChEBI" id="CHEBI:15378"/>
        <dbReference type="ChEBI" id="CHEBI:33019"/>
        <dbReference type="ChEBI" id="CHEBI:61560"/>
        <dbReference type="ChEBI" id="CHEBI:65317"/>
        <dbReference type="EC" id="3.6.1.9"/>
    </reaction>
</comment>
<dbReference type="EC" id="3.6.1.9" evidence="3"/>
<evidence type="ECO:0000256" key="3">
    <source>
        <dbReference type="HAMAP-Rule" id="MF_00528"/>
    </source>
</evidence>
<keyword evidence="3" id="KW-0963">Cytoplasm</keyword>
<proteinExistence type="inferred from homology"/>
<dbReference type="InterPro" id="IPR003697">
    <property type="entry name" value="Maf-like"/>
</dbReference>
<dbReference type="Proteomes" id="UP000014417">
    <property type="component" value="Unassembled WGS sequence"/>
</dbReference>
<name>S2W2J6_9ACTN</name>
<dbReference type="AlphaFoldDB" id="S2W2J6"/>
<gene>
    <name evidence="4" type="ORF">HMPREF9306_00911</name>
</gene>
<dbReference type="NCBIfam" id="TIGR00172">
    <property type="entry name" value="maf"/>
    <property type="match status" value="1"/>
</dbReference>
<dbReference type="PANTHER" id="PTHR43213">
    <property type="entry name" value="BIFUNCTIONAL DTTP/UTP PYROPHOSPHATASE/METHYLTRANSFERASE PROTEIN-RELATED"/>
    <property type="match status" value="1"/>
</dbReference>
<keyword evidence="2 3" id="KW-0378">Hydrolase</keyword>
<dbReference type="SUPFAM" id="SSF52972">
    <property type="entry name" value="ITPase-like"/>
    <property type="match status" value="1"/>
</dbReference>
<protein>
    <recommendedName>
        <fullName evidence="3">Nucleoside triphosphate pyrophosphatase</fullName>
        <ecNumber evidence="3">3.6.1.9</ecNumber>
    </recommendedName>
    <alternativeName>
        <fullName evidence="3">Nucleotide pyrophosphatase</fullName>
        <shortName evidence="3">Nucleotide PPase</shortName>
    </alternativeName>
</protein>
<dbReference type="EMBL" id="AGZR01000005">
    <property type="protein sequence ID" value="EPD33371.1"/>
    <property type="molecule type" value="Genomic_DNA"/>
</dbReference>
<dbReference type="RefSeq" id="WP_016455745.1">
    <property type="nucleotide sequence ID" value="NZ_KE150269.1"/>
</dbReference>
<dbReference type="GO" id="GO:0047429">
    <property type="term" value="F:nucleoside triphosphate diphosphatase activity"/>
    <property type="evidence" value="ECO:0007669"/>
    <property type="project" value="UniProtKB-EC"/>
</dbReference>
<feature type="active site" description="Proton acceptor" evidence="3">
    <location>
        <position position="71"/>
    </location>
</feature>
<comment type="caution">
    <text evidence="3">Lacks conserved residue(s) required for the propagation of feature annotation.</text>
</comment>
<comment type="caution">
    <text evidence="4">The sequence shown here is derived from an EMBL/GenBank/DDBJ whole genome shotgun (WGS) entry which is preliminary data.</text>
</comment>
<comment type="subcellular location">
    <subcellularLocation>
        <location evidence="3">Cytoplasm</location>
    </subcellularLocation>
</comment>
<keyword evidence="5" id="KW-1185">Reference proteome</keyword>
<dbReference type="STRING" id="883161.HMPREF9306_00911"/>
<dbReference type="CDD" id="cd00555">
    <property type="entry name" value="Maf"/>
    <property type="match status" value="1"/>
</dbReference>
<sequence length="200" mass="21960">MKLILASSSPARRKALENCGISPRVIKPLADESYPPELSCTQITTMLARRKGEHVLKELDVAGDFALISCDTMLDVQGTSYGKPGSKEKAVKMWQRMRGRTGVAHTGHFVAVRRHGKTQTQCREATTLVYFADLSDEEIEAYVATGEPERVAGGFTIDALGGAFITGIEGDPWNVAGISLPLVRQMLIDMNVGWHQLWED</sequence>
<dbReference type="GO" id="GO:0009117">
    <property type="term" value="P:nucleotide metabolic process"/>
    <property type="evidence" value="ECO:0007669"/>
    <property type="project" value="UniProtKB-KW"/>
</dbReference>
<evidence type="ECO:0000256" key="2">
    <source>
        <dbReference type="ARBA" id="ARBA00022801"/>
    </source>
</evidence>
<comment type="catalytic activity">
    <reaction evidence="3">
        <text>a ribonucleoside 5'-triphosphate + H2O = a ribonucleoside 5'-phosphate + diphosphate + H(+)</text>
        <dbReference type="Rhea" id="RHEA:23996"/>
        <dbReference type="ChEBI" id="CHEBI:15377"/>
        <dbReference type="ChEBI" id="CHEBI:15378"/>
        <dbReference type="ChEBI" id="CHEBI:33019"/>
        <dbReference type="ChEBI" id="CHEBI:58043"/>
        <dbReference type="ChEBI" id="CHEBI:61557"/>
        <dbReference type="EC" id="3.6.1.9"/>
    </reaction>
</comment>
<comment type="cofactor">
    <cofactor evidence="1 3">
        <name>a divalent metal cation</name>
        <dbReference type="ChEBI" id="CHEBI:60240"/>
    </cofactor>
</comment>
<evidence type="ECO:0000313" key="4">
    <source>
        <dbReference type="EMBL" id="EPD33371.1"/>
    </source>
</evidence>
<dbReference type="PIRSF" id="PIRSF006305">
    <property type="entry name" value="Maf"/>
    <property type="match status" value="1"/>
</dbReference>
<dbReference type="HOGENOM" id="CLU_040416_1_2_11"/>
<dbReference type="Pfam" id="PF02545">
    <property type="entry name" value="Maf"/>
    <property type="match status" value="1"/>
</dbReference>
<keyword evidence="3" id="KW-0546">Nucleotide metabolism</keyword>
<accession>S2W2J6</accession>
<comment type="similarity">
    <text evidence="3">Belongs to the Maf family.</text>
</comment>
<evidence type="ECO:0000256" key="1">
    <source>
        <dbReference type="ARBA" id="ARBA00001968"/>
    </source>
</evidence>
<dbReference type="PATRIC" id="fig|883161.3.peg.906"/>
<dbReference type="OrthoDB" id="3527985at2"/>
<dbReference type="InterPro" id="IPR029001">
    <property type="entry name" value="ITPase-like_fam"/>
</dbReference>
<comment type="function">
    <text evidence="3">Nucleoside triphosphate pyrophosphatase. May have a dual role in cell division arrest and in preventing the incorporation of modified nucleotides into cellular nucleic acids.</text>
</comment>